<dbReference type="InterPro" id="IPR038462">
    <property type="entry name" value="YaiA-like_sf"/>
</dbReference>
<protein>
    <submittedName>
        <fullName evidence="2">Uncharacterized protein</fullName>
    </submittedName>
</protein>
<dbReference type="EMBL" id="JAPIVE010000001">
    <property type="protein sequence ID" value="MCX2523853.1"/>
    <property type="molecule type" value="Genomic_DNA"/>
</dbReference>
<dbReference type="Gene3D" id="3.30.730.30">
    <property type="entry name" value="YaiA protein"/>
    <property type="match status" value="1"/>
</dbReference>
<feature type="region of interest" description="Disordered" evidence="1">
    <location>
        <begin position="1"/>
        <end position="22"/>
    </location>
</feature>
<gene>
    <name evidence="2" type="ORF">OQ287_06360</name>
</gene>
<reference evidence="2" key="1">
    <citation type="submission" date="2022-11" db="EMBL/GenBank/DDBJ databases">
        <title>Larsenimonas rhizosphaerae sp. nov., isolated from a tidal mudflat.</title>
        <authorList>
            <person name="Lee S.D."/>
            <person name="Kim I.S."/>
        </authorList>
    </citation>
    <scope>NUCLEOTIDE SEQUENCE</scope>
    <source>
        <strain evidence="2">GH2-1</strain>
    </source>
</reference>
<keyword evidence="3" id="KW-1185">Reference proteome</keyword>
<comment type="caution">
    <text evidence="2">The sequence shown here is derived from an EMBL/GenBank/DDBJ whole genome shotgun (WGS) entry which is preliminary data.</text>
</comment>
<feature type="compositionally biased region" description="Basic and acidic residues" evidence="1">
    <location>
        <begin position="9"/>
        <end position="21"/>
    </location>
</feature>
<proteinExistence type="predicted"/>
<dbReference type="InterPro" id="IPR032303">
    <property type="entry name" value="YaiA"/>
</dbReference>
<organism evidence="2 3">
    <name type="scientific">Larsenimonas rhizosphaerae</name>
    <dbReference type="NCBI Taxonomy" id="2944682"/>
    <lineage>
        <taxon>Bacteria</taxon>
        <taxon>Pseudomonadati</taxon>
        <taxon>Pseudomonadota</taxon>
        <taxon>Gammaproteobacteria</taxon>
        <taxon>Oceanospirillales</taxon>
        <taxon>Halomonadaceae</taxon>
        <taxon>Larsenimonas</taxon>
    </lineage>
</organism>
<accession>A0AA42CXH0</accession>
<evidence type="ECO:0000313" key="2">
    <source>
        <dbReference type="EMBL" id="MCX2523853.1"/>
    </source>
</evidence>
<dbReference type="AlphaFoldDB" id="A0AA42CXH0"/>
<dbReference type="RefSeq" id="WP_250937849.1">
    <property type="nucleotide sequence ID" value="NZ_JAMLJK010000001.1"/>
</dbReference>
<name>A0AA42CXH0_9GAMM</name>
<evidence type="ECO:0000256" key="1">
    <source>
        <dbReference type="SAM" id="MobiDB-lite"/>
    </source>
</evidence>
<feature type="region of interest" description="Disordered" evidence="1">
    <location>
        <begin position="45"/>
        <end position="64"/>
    </location>
</feature>
<dbReference type="Proteomes" id="UP001165678">
    <property type="component" value="Unassembled WGS sequence"/>
</dbReference>
<sequence>MPDQAPWPRKAEIVRDQRGETPEGEAVYMYELRGVVPEEGLLLSEHESEAEALDAKRRYESEEQ</sequence>
<evidence type="ECO:0000313" key="3">
    <source>
        <dbReference type="Proteomes" id="UP001165678"/>
    </source>
</evidence>
<dbReference type="NCBIfam" id="NF007698">
    <property type="entry name" value="PRK10380.1"/>
    <property type="match status" value="1"/>
</dbReference>
<dbReference type="Pfam" id="PF16362">
    <property type="entry name" value="YaiA"/>
    <property type="match status" value="1"/>
</dbReference>